<dbReference type="EMBL" id="CP020477">
    <property type="protein sequence ID" value="ARM76918.1"/>
    <property type="molecule type" value="Genomic_DNA"/>
</dbReference>
<reference evidence="1 2" key="1">
    <citation type="submission" date="2017-03" db="EMBL/GenBank/DDBJ databases">
        <title>Sulfur activation and transportation mechanism of thermophilic Archaea Acidianus manzaensis YN-25.</title>
        <authorList>
            <person name="Ma Y."/>
            <person name="Yang Y."/>
            <person name="Xia J."/>
        </authorList>
    </citation>
    <scope>NUCLEOTIDE SEQUENCE [LARGE SCALE GENOMIC DNA]</scope>
    <source>
        <strain evidence="1 2">YN-25</strain>
    </source>
</reference>
<sequence>MHPARRLYLKKPFKPEIKPLAESSSTSEIKSSTLYSKSGLTLKYQYIGGSEGQVNWIMENNNDKKIDVILIRGAMLNINGESISVPKYVFGDAYAEVYYANHLSTFIQSVNDIPLYSLAILKNNDNKQIGFVFSIPPKSSISVPEYGFVGLVSLQGELYSASAGTLNLYTVFYDYTEIQDYENESGTTVSAPPDPYTVYSIYFDVEQLGDPIIPRYIISMSNDILIKILSMMNS</sequence>
<organism evidence="1 2">
    <name type="scientific">Acidianus manzaensis</name>
    <dbReference type="NCBI Taxonomy" id="282676"/>
    <lineage>
        <taxon>Archaea</taxon>
        <taxon>Thermoproteota</taxon>
        <taxon>Thermoprotei</taxon>
        <taxon>Sulfolobales</taxon>
        <taxon>Sulfolobaceae</taxon>
        <taxon>Acidianus</taxon>
    </lineage>
</organism>
<evidence type="ECO:0000313" key="1">
    <source>
        <dbReference type="EMBL" id="ARM76918.1"/>
    </source>
</evidence>
<evidence type="ECO:0000313" key="2">
    <source>
        <dbReference type="Proteomes" id="UP000193404"/>
    </source>
</evidence>
<dbReference type="GeneID" id="41591940"/>
<dbReference type="STRING" id="282676.B6F84_13420"/>
<dbReference type="RefSeq" id="WP_148692712.1">
    <property type="nucleotide sequence ID" value="NZ_CP020477.1"/>
</dbReference>
<keyword evidence="2" id="KW-1185">Reference proteome</keyword>
<dbReference type="Proteomes" id="UP000193404">
    <property type="component" value="Chromosome"/>
</dbReference>
<dbReference type="KEGG" id="aman:B6F84_13420"/>
<proteinExistence type="predicted"/>
<gene>
    <name evidence="1" type="ORF">B6F84_13420</name>
</gene>
<accession>A0A1W6K315</accession>
<dbReference type="AlphaFoldDB" id="A0A1W6K315"/>
<protein>
    <submittedName>
        <fullName evidence="1">Uncharacterized protein</fullName>
    </submittedName>
</protein>
<name>A0A1W6K315_9CREN</name>